<keyword evidence="9 15" id="KW-0863">Zinc-finger</keyword>
<evidence type="ECO:0000256" key="15">
    <source>
        <dbReference type="PROSITE-ProRule" id="PRU00175"/>
    </source>
</evidence>
<comment type="subcellular location">
    <subcellularLocation>
        <location evidence="2 16">Nucleus</location>
    </subcellularLocation>
</comment>
<dbReference type="GO" id="GO:0030915">
    <property type="term" value="C:Smc5-Smc6 complex"/>
    <property type="evidence" value="ECO:0007669"/>
    <property type="project" value="UniProtKB-UniRule"/>
</dbReference>
<comment type="subunit">
    <text evidence="16">Component of the Smc5-Smc6 complex.</text>
</comment>
<keyword evidence="7 16" id="KW-0479">Metal-binding</keyword>
<dbReference type="EMBL" id="KE123916">
    <property type="protein sequence ID" value="EPB90800.1"/>
    <property type="molecule type" value="Genomic_DNA"/>
</dbReference>
<evidence type="ECO:0000256" key="3">
    <source>
        <dbReference type="ARBA" id="ARBA00010258"/>
    </source>
</evidence>
<dbReference type="GO" id="GO:0061630">
    <property type="term" value="F:ubiquitin protein ligase activity"/>
    <property type="evidence" value="ECO:0007669"/>
    <property type="project" value="UniProtKB-EC"/>
</dbReference>
<dbReference type="eggNOG" id="KOG4718">
    <property type="taxonomic scope" value="Eukaryota"/>
</dbReference>
<evidence type="ECO:0000256" key="9">
    <source>
        <dbReference type="ARBA" id="ARBA00022771"/>
    </source>
</evidence>
<dbReference type="InterPro" id="IPR014857">
    <property type="entry name" value="Nse1_RING_C4HC3-type"/>
</dbReference>
<dbReference type="PANTHER" id="PTHR20973:SF0">
    <property type="entry name" value="NON-STRUCTURAL MAINTENANCE OF CHROMOSOMES ELEMENT 1 HOMOLOG"/>
    <property type="match status" value="1"/>
</dbReference>
<evidence type="ECO:0000256" key="12">
    <source>
        <dbReference type="ARBA" id="ARBA00023172"/>
    </source>
</evidence>
<proteinExistence type="inferred from homology"/>
<evidence type="ECO:0000256" key="6">
    <source>
        <dbReference type="ARBA" id="ARBA00022679"/>
    </source>
</evidence>
<dbReference type="InterPro" id="IPR036388">
    <property type="entry name" value="WH-like_DNA-bd_sf"/>
</dbReference>
<dbReference type="AlphaFoldDB" id="S2KEM5"/>
<comment type="similarity">
    <text evidence="3 16">Belongs to the NSE1 family.</text>
</comment>
<evidence type="ECO:0000259" key="17">
    <source>
        <dbReference type="PROSITE" id="PS50089"/>
    </source>
</evidence>
<dbReference type="GO" id="GO:0005634">
    <property type="term" value="C:nucleus"/>
    <property type="evidence" value="ECO:0007669"/>
    <property type="project" value="UniProtKB-SubCell"/>
</dbReference>
<keyword evidence="10 16" id="KW-0833">Ubl conjugation pathway</keyword>
<evidence type="ECO:0000313" key="18">
    <source>
        <dbReference type="EMBL" id="EPB90800.1"/>
    </source>
</evidence>
<protein>
    <recommendedName>
        <fullName evidence="5 16">Non-structural maintenance of chromosomes element 1 homolog</fullName>
        <ecNumber evidence="4 16">2.3.2.27</ecNumber>
    </recommendedName>
</protein>
<keyword evidence="19" id="KW-1185">Reference proteome</keyword>
<reference evidence="19" key="1">
    <citation type="submission" date="2013-05" db="EMBL/GenBank/DDBJ databases">
        <title>The Genome sequence of Mucor circinelloides f. circinelloides 1006PhL.</title>
        <authorList>
            <consortium name="The Broad Institute Genomics Platform"/>
            <person name="Cuomo C."/>
            <person name="Earl A."/>
            <person name="Findley K."/>
            <person name="Lee S.C."/>
            <person name="Walker B."/>
            <person name="Young S."/>
            <person name="Zeng Q."/>
            <person name="Gargeya S."/>
            <person name="Fitzgerald M."/>
            <person name="Haas B."/>
            <person name="Abouelleil A."/>
            <person name="Allen A.W."/>
            <person name="Alvarado L."/>
            <person name="Arachchi H.M."/>
            <person name="Berlin A.M."/>
            <person name="Chapman S.B."/>
            <person name="Gainer-Dewar J."/>
            <person name="Goldberg J."/>
            <person name="Griggs A."/>
            <person name="Gujja S."/>
            <person name="Hansen M."/>
            <person name="Howarth C."/>
            <person name="Imamovic A."/>
            <person name="Ireland A."/>
            <person name="Larimer J."/>
            <person name="McCowan C."/>
            <person name="Murphy C."/>
            <person name="Pearson M."/>
            <person name="Poon T.W."/>
            <person name="Priest M."/>
            <person name="Roberts A."/>
            <person name="Saif S."/>
            <person name="Shea T."/>
            <person name="Sisk P."/>
            <person name="Sykes S."/>
            <person name="Wortman J."/>
            <person name="Nusbaum C."/>
            <person name="Birren B."/>
        </authorList>
    </citation>
    <scope>NUCLEOTIDE SEQUENCE [LARGE SCALE GENOMIC DNA]</scope>
    <source>
        <strain evidence="19">1006PhL</strain>
    </source>
</reference>
<dbReference type="Pfam" id="PF07574">
    <property type="entry name" value="SMC_Nse1"/>
    <property type="match status" value="1"/>
</dbReference>
<keyword evidence="14 16" id="KW-0539">Nucleus</keyword>
<dbReference type="PROSITE" id="PS50089">
    <property type="entry name" value="ZF_RING_2"/>
    <property type="match status" value="1"/>
</dbReference>
<dbReference type="InterPro" id="IPR013083">
    <property type="entry name" value="Znf_RING/FYVE/PHD"/>
</dbReference>
<evidence type="ECO:0000256" key="4">
    <source>
        <dbReference type="ARBA" id="ARBA00012483"/>
    </source>
</evidence>
<dbReference type="OrthoDB" id="185455at2759"/>
<gene>
    <name evidence="18" type="ORF">HMPREF1544_02378</name>
</gene>
<accession>S2KEM5</accession>
<dbReference type="Gene3D" id="1.10.10.10">
    <property type="entry name" value="Winged helix-like DNA-binding domain superfamily/Winged helix DNA-binding domain"/>
    <property type="match status" value="1"/>
</dbReference>
<dbReference type="VEuPathDB" id="FungiDB:HMPREF1544_02378"/>
<dbReference type="FunCoup" id="S2KEM5">
    <property type="interactions" value="131"/>
</dbReference>
<evidence type="ECO:0000256" key="16">
    <source>
        <dbReference type="RuleBase" id="RU368018"/>
    </source>
</evidence>
<dbReference type="FunFam" id="1.10.10.10:FF:000270">
    <property type="entry name" value="Non-structural maintenance of chromosomes element 1 homolog"/>
    <property type="match status" value="1"/>
</dbReference>
<evidence type="ECO:0000256" key="1">
    <source>
        <dbReference type="ARBA" id="ARBA00000900"/>
    </source>
</evidence>
<comment type="function">
    <text evidence="16">Acts in a DNA repair pathway for removal of UV-induced DNA damage that is distinct from classical nucleotide excision repair and in repair of ionizing radiation damage. Functions in homologous recombination repair of DNA double strand breaks and in recovery of stalled replication forks.</text>
</comment>
<dbReference type="SUPFAM" id="SSF57850">
    <property type="entry name" value="RING/U-box"/>
    <property type="match status" value="1"/>
</dbReference>
<evidence type="ECO:0000256" key="11">
    <source>
        <dbReference type="ARBA" id="ARBA00022833"/>
    </source>
</evidence>
<dbReference type="InterPro" id="IPR001841">
    <property type="entry name" value="Znf_RING"/>
</dbReference>
<name>S2KEM5_MUCC1</name>
<dbReference type="Gene3D" id="3.30.40.10">
    <property type="entry name" value="Zinc/RING finger domain, C3HC4 (zinc finger)"/>
    <property type="match status" value="1"/>
</dbReference>
<dbReference type="Gene3D" id="3.90.1150.220">
    <property type="match status" value="1"/>
</dbReference>
<evidence type="ECO:0000256" key="5">
    <source>
        <dbReference type="ARBA" id="ARBA00019422"/>
    </source>
</evidence>
<keyword evidence="11 16" id="KW-0862">Zinc</keyword>
<evidence type="ECO:0000256" key="13">
    <source>
        <dbReference type="ARBA" id="ARBA00023204"/>
    </source>
</evidence>
<keyword evidence="13 16" id="KW-0234">DNA repair</keyword>
<dbReference type="InterPro" id="IPR011513">
    <property type="entry name" value="Nse1"/>
</dbReference>
<keyword evidence="8 16" id="KW-0227">DNA damage</keyword>
<feature type="domain" description="RING-type" evidence="17">
    <location>
        <begin position="188"/>
        <end position="231"/>
    </location>
</feature>
<dbReference type="Proteomes" id="UP000014254">
    <property type="component" value="Unassembled WGS sequence"/>
</dbReference>
<dbReference type="STRING" id="1220926.S2KEM5"/>
<keyword evidence="12 16" id="KW-0233">DNA recombination</keyword>
<evidence type="ECO:0000256" key="8">
    <source>
        <dbReference type="ARBA" id="ARBA00022763"/>
    </source>
</evidence>
<evidence type="ECO:0000256" key="14">
    <source>
        <dbReference type="ARBA" id="ARBA00023242"/>
    </source>
</evidence>
<dbReference type="EC" id="2.3.2.27" evidence="4 16"/>
<comment type="catalytic activity">
    <reaction evidence="1 16">
        <text>S-ubiquitinyl-[E2 ubiquitin-conjugating enzyme]-L-cysteine + [acceptor protein]-L-lysine = [E2 ubiquitin-conjugating enzyme]-L-cysteine + N(6)-ubiquitinyl-[acceptor protein]-L-lysine.</text>
        <dbReference type="EC" id="2.3.2.27"/>
    </reaction>
</comment>
<evidence type="ECO:0000256" key="2">
    <source>
        <dbReference type="ARBA" id="ARBA00004123"/>
    </source>
</evidence>
<organism evidence="18 19">
    <name type="scientific">Mucor circinelloides f. circinelloides (strain 1006PhL)</name>
    <name type="common">Mucormycosis agent</name>
    <name type="synonym">Calyptromyces circinelloides</name>
    <dbReference type="NCBI Taxonomy" id="1220926"/>
    <lineage>
        <taxon>Eukaryota</taxon>
        <taxon>Fungi</taxon>
        <taxon>Fungi incertae sedis</taxon>
        <taxon>Mucoromycota</taxon>
        <taxon>Mucoromycotina</taxon>
        <taxon>Mucoromycetes</taxon>
        <taxon>Mucorales</taxon>
        <taxon>Mucorineae</taxon>
        <taxon>Mucoraceae</taxon>
        <taxon>Mucor</taxon>
    </lineage>
</organism>
<evidence type="ECO:0000313" key="19">
    <source>
        <dbReference type="Proteomes" id="UP000014254"/>
    </source>
</evidence>
<dbReference type="InParanoid" id="S2KEM5"/>
<dbReference type="OMA" id="WPGDKFV"/>
<evidence type="ECO:0000256" key="7">
    <source>
        <dbReference type="ARBA" id="ARBA00022723"/>
    </source>
</evidence>
<keyword evidence="6 16" id="KW-0808">Transferase</keyword>
<dbReference type="GO" id="GO:0000724">
    <property type="term" value="P:double-strand break repair via homologous recombination"/>
    <property type="evidence" value="ECO:0007669"/>
    <property type="project" value="TreeGrafter"/>
</dbReference>
<dbReference type="GO" id="GO:0008270">
    <property type="term" value="F:zinc ion binding"/>
    <property type="evidence" value="ECO:0007669"/>
    <property type="project" value="UniProtKB-KW"/>
</dbReference>
<dbReference type="PANTHER" id="PTHR20973">
    <property type="entry name" value="NON-SMC ELEMENT 1-RELATED"/>
    <property type="match status" value="1"/>
</dbReference>
<dbReference type="CDD" id="cd16493">
    <property type="entry name" value="RING-CH-C4HC3_NSE1"/>
    <property type="match status" value="1"/>
</dbReference>
<dbReference type="Pfam" id="PF08746">
    <property type="entry name" value="zf-RING-like"/>
    <property type="match status" value="1"/>
</dbReference>
<sequence length="256" mass="28892">MSTSPIQFNDSHRLFMQSMLSKKMVTEEEAMSIYAKVCDVTSQPAVVEFPEFIAALNKELDTLDYSLRLSRSEQDGVMYLIMVNTNHDSVTELATQYTAIEMVFIRELFDLIINADNENYGAAATTALHLGGKMTPKLASRDVQTLLDKLSDDGWIGIQKGNYYLTTRSIAELQDYFKQQYGERILECVFCLDMVTMGEHCANAQCGVRLHKHCADSQFNNSADPRCPSCNNRWSRSETFGLGLPDNDNDDDEEDS</sequence>
<evidence type="ECO:0000256" key="10">
    <source>
        <dbReference type="ARBA" id="ARBA00022786"/>
    </source>
</evidence>